<feature type="transmembrane region" description="Helical" evidence="6">
    <location>
        <begin position="322"/>
        <end position="345"/>
    </location>
</feature>
<dbReference type="AlphaFoldDB" id="A0A7W8LM17"/>
<evidence type="ECO:0000313" key="8">
    <source>
        <dbReference type="EMBL" id="MBB5226022.1"/>
    </source>
</evidence>
<dbReference type="GO" id="GO:0055085">
    <property type="term" value="P:transmembrane transport"/>
    <property type="evidence" value="ECO:0007669"/>
    <property type="project" value="InterPro"/>
</dbReference>
<dbReference type="PANTHER" id="PTHR43568">
    <property type="entry name" value="P PROTEIN"/>
    <property type="match status" value="1"/>
</dbReference>
<feature type="transmembrane region" description="Helical" evidence="6">
    <location>
        <begin position="81"/>
        <end position="114"/>
    </location>
</feature>
<keyword evidence="4 6" id="KW-1133">Transmembrane helix</keyword>
<evidence type="ECO:0000256" key="1">
    <source>
        <dbReference type="ARBA" id="ARBA00004141"/>
    </source>
</evidence>
<feature type="transmembrane region" description="Helical" evidence="6">
    <location>
        <begin position="167"/>
        <end position="185"/>
    </location>
</feature>
<dbReference type="RefSeq" id="WP_184658906.1">
    <property type="nucleotide sequence ID" value="NZ_CP031518.1"/>
</dbReference>
<dbReference type="InterPro" id="IPR004680">
    <property type="entry name" value="Cit_transptr-like_dom"/>
</dbReference>
<sequence>MRKFAIWLKNLFKKDIMLSVSLAVAIISLFITPPSKELLHDINWRTLATLFMLLSVLEGFKSENIFEPLLKRTKNLSSMKTLTVFFVYCVFFSSMFVTNDVSLIIFVPLTIIMFRAGGQEKYILPVLTFENIAAIRGSLLTPFGSPQNLFLYAKSGISTPEFMKMMAPLWIFSAFLLYIFISILYRKNSKEKIEIKEEIVSEPETAKKTHHKRRIMYQVLFVIVVASIVTRTHYYPVVLGLVFITLLIGDRKILVKTDYVLLLTFLCFFTFSSSICRHPAISGFLERSVAGHEYIWSILLSQVISNVPASIVLYPFSTNLRALLYGLDSAGLCSLIGSLASVINLRLYMREYPGKVFAFIKTFTWISLAFFAVVVLPQLALIKYFL</sequence>
<protein>
    <submittedName>
        <fullName evidence="8">Na+/H+ antiporter NhaD/arsenite permease-like protein</fullName>
    </submittedName>
</protein>
<name>A0A7W8LM17_9SPIR</name>
<dbReference type="InterPro" id="IPR051475">
    <property type="entry name" value="Diverse_Ion_Transporter"/>
</dbReference>
<reference evidence="8 9" key="1">
    <citation type="submission" date="2020-08" db="EMBL/GenBank/DDBJ databases">
        <title>Genomic Encyclopedia of Type Strains, Phase IV (KMG-IV): sequencing the most valuable type-strain genomes for metagenomic binning, comparative biology and taxonomic classification.</title>
        <authorList>
            <person name="Goeker M."/>
        </authorList>
    </citation>
    <scope>NUCLEOTIDE SEQUENCE [LARGE SCALE GENOMIC DNA]</scope>
    <source>
        <strain evidence="8 9">DSM 103462</strain>
    </source>
</reference>
<keyword evidence="9" id="KW-1185">Reference proteome</keyword>
<evidence type="ECO:0000259" key="7">
    <source>
        <dbReference type="Pfam" id="PF03600"/>
    </source>
</evidence>
<dbReference type="Pfam" id="PF03600">
    <property type="entry name" value="CitMHS"/>
    <property type="match status" value="1"/>
</dbReference>
<evidence type="ECO:0000256" key="2">
    <source>
        <dbReference type="ARBA" id="ARBA00022448"/>
    </source>
</evidence>
<feature type="domain" description="Citrate transporter-like" evidence="7">
    <location>
        <begin position="21"/>
        <end position="320"/>
    </location>
</feature>
<evidence type="ECO:0000256" key="5">
    <source>
        <dbReference type="ARBA" id="ARBA00023136"/>
    </source>
</evidence>
<evidence type="ECO:0000256" key="3">
    <source>
        <dbReference type="ARBA" id="ARBA00022692"/>
    </source>
</evidence>
<comment type="caution">
    <text evidence="8">The sequence shown here is derived from an EMBL/GenBank/DDBJ whole genome shotgun (WGS) entry which is preliminary data.</text>
</comment>
<feature type="transmembrane region" description="Helical" evidence="6">
    <location>
        <begin position="294"/>
        <end position="316"/>
    </location>
</feature>
<gene>
    <name evidence="8" type="ORF">HNP76_001390</name>
</gene>
<organism evidence="8 9">
    <name type="scientific">Treponema ruminis</name>
    <dbReference type="NCBI Taxonomy" id="744515"/>
    <lineage>
        <taxon>Bacteria</taxon>
        <taxon>Pseudomonadati</taxon>
        <taxon>Spirochaetota</taxon>
        <taxon>Spirochaetia</taxon>
        <taxon>Spirochaetales</taxon>
        <taxon>Treponemataceae</taxon>
        <taxon>Treponema</taxon>
    </lineage>
</organism>
<evidence type="ECO:0000256" key="6">
    <source>
        <dbReference type="SAM" id="Phobius"/>
    </source>
</evidence>
<dbReference type="Proteomes" id="UP000518887">
    <property type="component" value="Unassembled WGS sequence"/>
</dbReference>
<keyword evidence="5 6" id="KW-0472">Membrane</keyword>
<feature type="transmembrane region" description="Helical" evidence="6">
    <location>
        <begin position="260"/>
        <end position="282"/>
    </location>
</feature>
<comment type="subcellular location">
    <subcellularLocation>
        <location evidence="1">Membrane</location>
        <topology evidence="1">Multi-pass membrane protein</topology>
    </subcellularLocation>
</comment>
<evidence type="ECO:0000313" key="9">
    <source>
        <dbReference type="Proteomes" id="UP000518887"/>
    </source>
</evidence>
<keyword evidence="2" id="KW-0813">Transport</keyword>
<feature type="transmembrane region" description="Helical" evidence="6">
    <location>
        <begin position="215"/>
        <end position="248"/>
    </location>
</feature>
<keyword evidence="3 6" id="KW-0812">Transmembrane</keyword>
<feature type="transmembrane region" description="Helical" evidence="6">
    <location>
        <begin position="357"/>
        <end position="380"/>
    </location>
</feature>
<dbReference type="EMBL" id="JACHFQ010000004">
    <property type="protein sequence ID" value="MBB5226022.1"/>
    <property type="molecule type" value="Genomic_DNA"/>
</dbReference>
<evidence type="ECO:0000256" key="4">
    <source>
        <dbReference type="ARBA" id="ARBA00022989"/>
    </source>
</evidence>
<dbReference type="GO" id="GO:0016020">
    <property type="term" value="C:membrane"/>
    <property type="evidence" value="ECO:0007669"/>
    <property type="project" value="UniProtKB-SubCell"/>
</dbReference>
<proteinExistence type="predicted"/>
<dbReference type="PANTHER" id="PTHR43568:SF1">
    <property type="entry name" value="P PROTEIN"/>
    <property type="match status" value="1"/>
</dbReference>
<accession>A0A7W8LM17</accession>